<name>A0ABR5A3W0_9BACL</name>
<evidence type="ECO:0000313" key="1">
    <source>
        <dbReference type="EMBL" id="KIL35632.1"/>
    </source>
</evidence>
<protein>
    <submittedName>
        <fullName evidence="1">Uncharacterized protein</fullName>
    </submittedName>
</protein>
<accession>A0ABR5A3W0</accession>
<reference evidence="1 2" key="1">
    <citation type="submission" date="2014-12" db="EMBL/GenBank/DDBJ databases">
        <title>Draft genome sequence of Cohnella kolymensis strain B-2846.</title>
        <authorList>
            <person name="Karlyshev A.V."/>
            <person name="Kudryashova E.B."/>
        </authorList>
    </citation>
    <scope>NUCLEOTIDE SEQUENCE [LARGE SCALE GENOMIC DNA]</scope>
    <source>
        <strain evidence="1 2">VKM B-2846</strain>
    </source>
</reference>
<dbReference type="Proteomes" id="UP000054526">
    <property type="component" value="Unassembled WGS sequence"/>
</dbReference>
<keyword evidence="2" id="KW-1185">Reference proteome</keyword>
<dbReference type="EMBL" id="JXAL01000017">
    <property type="protein sequence ID" value="KIL35632.1"/>
    <property type="molecule type" value="Genomic_DNA"/>
</dbReference>
<proteinExistence type="predicted"/>
<gene>
    <name evidence="1" type="ORF">SD71_12040</name>
</gene>
<comment type="caution">
    <text evidence="1">The sequence shown here is derived from an EMBL/GenBank/DDBJ whole genome shotgun (WGS) entry which is preliminary data.</text>
</comment>
<sequence>MNPVIGLAEKVKILKKLETHGYQIAFYILQNEDLAIEAIKTALIELSMDDTFFRKSQTVQQQIMKRTCMYKSIAVKQK</sequence>
<evidence type="ECO:0000313" key="2">
    <source>
        <dbReference type="Proteomes" id="UP000054526"/>
    </source>
</evidence>
<organism evidence="1 2">
    <name type="scientific">Cohnella kolymensis</name>
    <dbReference type="NCBI Taxonomy" id="1590652"/>
    <lineage>
        <taxon>Bacteria</taxon>
        <taxon>Bacillati</taxon>
        <taxon>Bacillota</taxon>
        <taxon>Bacilli</taxon>
        <taxon>Bacillales</taxon>
        <taxon>Paenibacillaceae</taxon>
        <taxon>Cohnella</taxon>
    </lineage>
</organism>